<keyword evidence="8" id="KW-0285">Flavoprotein</keyword>
<organism evidence="21 22">
    <name type="scientific">Wickerhamomyces ciferrii (strain ATCC 14091 / BCRC 22168 / CBS 111 / JCM 3599 / NBRC 0793 / NRRL Y-1031 F-60-10)</name>
    <name type="common">Yeast</name>
    <name type="synonym">Pichia ciferrii</name>
    <dbReference type="NCBI Taxonomy" id="1206466"/>
    <lineage>
        <taxon>Eukaryota</taxon>
        <taxon>Fungi</taxon>
        <taxon>Dikarya</taxon>
        <taxon>Ascomycota</taxon>
        <taxon>Saccharomycotina</taxon>
        <taxon>Saccharomycetes</taxon>
        <taxon>Phaffomycetales</taxon>
        <taxon>Wickerhamomycetaceae</taxon>
        <taxon>Wickerhamomyces</taxon>
    </lineage>
</organism>
<keyword evidence="22" id="KW-1185">Reference proteome</keyword>
<keyword evidence="6" id="KW-1003">Cell membrane</keyword>
<sequence length="439" mass="50853">MDDSFNFALRSGLVSGINIPLLYLIPLKSGPLLMLINQSYENLIVYHKFIGVLVIVMALIHGLAFSWCLTWDYLFNGIKGQTGISSIFLFGLISISSWSYIRTKWYEVFYYLHLLSFVGFLPLLYKHHYVCKPFVLFIIGFLGFDRIVRLIWKFWIGQVEIINITPLDEFMILEIDLNYQRLNKYQKFINICLFKYGKTFQWDISNHLFINIPWISLTQSHPFTIANHPIDSNPILIIKIHKGFTKKLFHHALKTNNQVYTCFIHGPYGNTFEKFPIHHHEPTSSPFEIIKPNTTTTETTQLISKNSFSSITTTASSITPPKQKIIFIAGGAGISFILSSFHHFHNSSEFDISFIWIIRNPSLLTKIKFHNNDQVIIWYTSTQGRPQISQLIYDSLNEDYSKISIISCGPTTLINDLKTIVWKESSNYNINLITEEFSF</sequence>
<evidence type="ECO:0000256" key="5">
    <source>
        <dbReference type="ARBA" id="ARBA00022448"/>
    </source>
</evidence>
<evidence type="ECO:0000256" key="15">
    <source>
        <dbReference type="ARBA" id="ARBA00023004"/>
    </source>
</evidence>
<keyword evidence="14 21" id="KW-0560">Oxidoreductase</keyword>
<keyword evidence="7" id="KW-0349">Heme</keyword>
<dbReference type="CDD" id="cd06186">
    <property type="entry name" value="NOX_Duox_like_FAD_NADP"/>
    <property type="match status" value="1"/>
</dbReference>
<evidence type="ECO:0000313" key="21">
    <source>
        <dbReference type="EMBL" id="CCH42477.1"/>
    </source>
</evidence>
<comment type="caution">
    <text evidence="21">The sequence shown here is derived from an EMBL/GenBank/DDBJ whole genome shotgun (WGS) entry which is preliminary data.</text>
</comment>
<evidence type="ECO:0000256" key="6">
    <source>
        <dbReference type="ARBA" id="ARBA00022475"/>
    </source>
</evidence>
<gene>
    <name evidence="21" type="ORF">BN7_2022</name>
</gene>
<keyword evidence="21" id="KW-0575">Peroxidase</keyword>
<dbReference type="EC" id="1.16.1.9" evidence="4"/>
<dbReference type="GO" id="GO:0052851">
    <property type="term" value="F:ferric-chelate reductase (NADPH) activity"/>
    <property type="evidence" value="ECO:0007669"/>
    <property type="project" value="UniProtKB-EC"/>
</dbReference>
<evidence type="ECO:0000256" key="10">
    <source>
        <dbReference type="ARBA" id="ARBA00022827"/>
    </source>
</evidence>
<dbReference type="STRING" id="1206466.K0KJY6"/>
<evidence type="ECO:0000256" key="2">
    <source>
        <dbReference type="ARBA" id="ARBA00004651"/>
    </source>
</evidence>
<dbReference type="GO" id="GO:0006826">
    <property type="term" value="P:iron ion transport"/>
    <property type="evidence" value="ECO:0007669"/>
    <property type="project" value="UniProtKB-ARBA"/>
</dbReference>
<evidence type="ECO:0000256" key="1">
    <source>
        <dbReference type="ARBA" id="ARBA00001974"/>
    </source>
</evidence>
<keyword evidence="13 19" id="KW-1133">Transmembrane helix</keyword>
<dbReference type="InterPro" id="IPR017927">
    <property type="entry name" value="FAD-bd_FR_type"/>
</dbReference>
<dbReference type="InterPro" id="IPR013121">
    <property type="entry name" value="Fe_red_NAD-bd_6"/>
</dbReference>
<evidence type="ECO:0000256" key="14">
    <source>
        <dbReference type="ARBA" id="ARBA00023002"/>
    </source>
</evidence>
<evidence type="ECO:0000256" key="9">
    <source>
        <dbReference type="ARBA" id="ARBA00022692"/>
    </source>
</evidence>
<feature type="domain" description="FAD-binding FR-type" evidence="20">
    <location>
        <begin position="149"/>
        <end position="274"/>
    </location>
</feature>
<keyword evidence="12" id="KW-0249">Electron transport</keyword>
<evidence type="ECO:0000256" key="19">
    <source>
        <dbReference type="SAM" id="Phobius"/>
    </source>
</evidence>
<comment type="similarity">
    <text evidence="3">Belongs to the ferric reductase (FRE) family.</text>
</comment>
<dbReference type="InterPro" id="IPR039261">
    <property type="entry name" value="FNR_nucleotide-bd"/>
</dbReference>
<evidence type="ECO:0000256" key="18">
    <source>
        <dbReference type="ARBA" id="ARBA00048483"/>
    </source>
</evidence>
<keyword evidence="10" id="KW-0274">FAD</keyword>
<evidence type="ECO:0000259" key="20">
    <source>
        <dbReference type="PROSITE" id="PS51384"/>
    </source>
</evidence>
<dbReference type="PANTHER" id="PTHR32361">
    <property type="entry name" value="FERRIC/CUPRIC REDUCTASE TRANSMEMBRANE COMPONENT"/>
    <property type="match status" value="1"/>
</dbReference>
<dbReference type="GO" id="GO:0006879">
    <property type="term" value="P:intracellular iron ion homeostasis"/>
    <property type="evidence" value="ECO:0007669"/>
    <property type="project" value="TreeGrafter"/>
</dbReference>
<dbReference type="InterPro" id="IPR013112">
    <property type="entry name" value="FAD-bd_8"/>
</dbReference>
<dbReference type="SUPFAM" id="SSF63380">
    <property type="entry name" value="Riboflavin synthase domain-like"/>
    <property type="match status" value="1"/>
</dbReference>
<dbReference type="eggNOG" id="KOG0039">
    <property type="taxonomic scope" value="Eukaryota"/>
</dbReference>
<dbReference type="Pfam" id="PF01794">
    <property type="entry name" value="Ferric_reduct"/>
    <property type="match status" value="1"/>
</dbReference>
<evidence type="ECO:0000256" key="12">
    <source>
        <dbReference type="ARBA" id="ARBA00022982"/>
    </source>
</evidence>
<dbReference type="InterPro" id="IPR017938">
    <property type="entry name" value="Riboflavin_synthase-like_b-brl"/>
</dbReference>
<evidence type="ECO:0000256" key="16">
    <source>
        <dbReference type="ARBA" id="ARBA00023065"/>
    </source>
</evidence>
<evidence type="ECO:0000256" key="11">
    <source>
        <dbReference type="ARBA" id="ARBA00022857"/>
    </source>
</evidence>
<dbReference type="InParanoid" id="K0KJY6"/>
<evidence type="ECO:0000256" key="3">
    <source>
        <dbReference type="ARBA" id="ARBA00006278"/>
    </source>
</evidence>
<dbReference type="GO" id="GO:0005886">
    <property type="term" value="C:plasma membrane"/>
    <property type="evidence" value="ECO:0007669"/>
    <property type="project" value="UniProtKB-SubCell"/>
</dbReference>
<dbReference type="GO" id="GO:0004601">
    <property type="term" value="F:peroxidase activity"/>
    <property type="evidence" value="ECO:0007669"/>
    <property type="project" value="UniProtKB-KW"/>
</dbReference>
<proteinExistence type="inferred from homology"/>
<comment type="catalytic activity">
    <reaction evidence="18">
        <text>2 a Fe(II)-siderophore + NADP(+) + H(+) = 2 a Fe(III)-siderophore + NADPH</text>
        <dbReference type="Rhea" id="RHEA:28795"/>
        <dbReference type="Rhea" id="RHEA-COMP:11342"/>
        <dbReference type="Rhea" id="RHEA-COMP:11344"/>
        <dbReference type="ChEBI" id="CHEBI:15378"/>
        <dbReference type="ChEBI" id="CHEBI:29033"/>
        <dbReference type="ChEBI" id="CHEBI:29034"/>
        <dbReference type="ChEBI" id="CHEBI:57783"/>
        <dbReference type="ChEBI" id="CHEBI:58349"/>
        <dbReference type="EC" id="1.16.1.9"/>
    </reaction>
</comment>
<accession>K0KJY6</accession>
<dbReference type="AlphaFoldDB" id="K0KJY6"/>
<dbReference type="PROSITE" id="PS51384">
    <property type="entry name" value="FAD_FR"/>
    <property type="match status" value="1"/>
</dbReference>
<dbReference type="InterPro" id="IPR013130">
    <property type="entry name" value="Fe3_Rdtase_TM_dom"/>
</dbReference>
<dbReference type="Pfam" id="PF08030">
    <property type="entry name" value="NAD_binding_6"/>
    <property type="match status" value="1"/>
</dbReference>
<comment type="cofactor">
    <cofactor evidence="1">
        <name>FAD</name>
        <dbReference type="ChEBI" id="CHEBI:57692"/>
    </cofactor>
</comment>
<reference evidence="21 22" key="1">
    <citation type="journal article" date="2012" name="Eukaryot. Cell">
        <title>Draft genome sequence of Wickerhamomyces ciferrii NRRL Y-1031 F-60-10.</title>
        <authorList>
            <person name="Schneider J."/>
            <person name="Andrea H."/>
            <person name="Blom J."/>
            <person name="Jaenicke S."/>
            <person name="Ruckert C."/>
            <person name="Schorsch C."/>
            <person name="Szczepanowski R."/>
            <person name="Farwick M."/>
            <person name="Goesmann A."/>
            <person name="Puhler A."/>
            <person name="Schaffer S."/>
            <person name="Tauch A."/>
            <person name="Kohler T."/>
            <person name="Brinkrolf K."/>
        </authorList>
    </citation>
    <scope>NUCLEOTIDE SEQUENCE [LARGE SCALE GENOMIC DNA]</scope>
    <source>
        <strain evidence="22">ATCC 14091 / BCRC 22168 / CBS 111 / JCM 3599 / NBRC 0793 / NRRL Y-1031 F-60-10</strain>
    </source>
</reference>
<keyword evidence="5" id="KW-0813">Transport</keyword>
<dbReference type="SUPFAM" id="SSF52343">
    <property type="entry name" value="Ferredoxin reductase-like, C-terminal NADP-linked domain"/>
    <property type="match status" value="1"/>
</dbReference>
<feature type="transmembrane region" description="Helical" evidence="19">
    <location>
        <begin position="108"/>
        <end position="125"/>
    </location>
</feature>
<dbReference type="InterPro" id="IPR051410">
    <property type="entry name" value="Ferric/Cupric_Reductase"/>
</dbReference>
<evidence type="ECO:0000313" key="22">
    <source>
        <dbReference type="Proteomes" id="UP000009328"/>
    </source>
</evidence>
<dbReference type="PANTHER" id="PTHR32361:SF28">
    <property type="entry name" value="FRP1P"/>
    <property type="match status" value="1"/>
</dbReference>
<keyword evidence="15" id="KW-0408">Iron</keyword>
<dbReference type="Pfam" id="PF08022">
    <property type="entry name" value="FAD_binding_8"/>
    <property type="match status" value="1"/>
</dbReference>
<evidence type="ECO:0000256" key="13">
    <source>
        <dbReference type="ARBA" id="ARBA00022989"/>
    </source>
</evidence>
<comment type="subcellular location">
    <subcellularLocation>
        <location evidence="2">Cell membrane</location>
        <topology evidence="2">Multi-pass membrane protein</topology>
    </subcellularLocation>
</comment>
<keyword evidence="9 19" id="KW-0812">Transmembrane</keyword>
<dbReference type="HOGENOM" id="CLU_624389_0_0_1"/>
<dbReference type="Gene3D" id="3.40.50.80">
    <property type="entry name" value="Nucleotide-binding domain of ferredoxin-NADP reductase (FNR) module"/>
    <property type="match status" value="1"/>
</dbReference>
<dbReference type="EMBL" id="CAIF01000047">
    <property type="protein sequence ID" value="CCH42477.1"/>
    <property type="molecule type" value="Genomic_DNA"/>
</dbReference>
<dbReference type="Proteomes" id="UP000009328">
    <property type="component" value="Unassembled WGS sequence"/>
</dbReference>
<keyword evidence="11" id="KW-0521">NADP</keyword>
<keyword evidence="17 19" id="KW-0472">Membrane</keyword>
<keyword evidence="7" id="KW-0479">Metal-binding</keyword>
<evidence type="ECO:0000256" key="17">
    <source>
        <dbReference type="ARBA" id="ARBA00023136"/>
    </source>
</evidence>
<dbReference type="GO" id="GO:0015677">
    <property type="term" value="P:copper ion import"/>
    <property type="evidence" value="ECO:0007669"/>
    <property type="project" value="TreeGrafter"/>
</dbReference>
<feature type="transmembrane region" description="Helical" evidence="19">
    <location>
        <begin position="45"/>
        <end position="70"/>
    </location>
</feature>
<protein>
    <recommendedName>
        <fullName evidence="4">ferric-chelate reductase (NADPH)</fullName>
        <ecNumber evidence="4">1.16.1.9</ecNumber>
    </recommendedName>
</protein>
<keyword evidence="16" id="KW-0406">Ion transport</keyword>
<name>K0KJY6_WICCF</name>
<feature type="transmembrane region" description="Helical" evidence="19">
    <location>
        <begin position="82"/>
        <end position="102"/>
    </location>
</feature>
<evidence type="ECO:0000256" key="7">
    <source>
        <dbReference type="ARBA" id="ARBA00022617"/>
    </source>
</evidence>
<evidence type="ECO:0000256" key="4">
    <source>
        <dbReference type="ARBA" id="ARBA00012668"/>
    </source>
</evidence>
<evidence type="ECO:0000256" key="8">
    <source>
        <dbReference type="ARBA" id="ARBA00022630"/>
    </source>
</evidence>